<dbReference type="PROSITE" id="PS51732">
    <property type="entry name" value="ASN_GLN_ASE_3"/>
    <property type="match status" value="1"/>
</dbReference>
<dbReference type="InterPro" id="IPR027474">
    <property type="entry name" value="L-asparaginase_N"/>
</dbReference>
<keyword evidence="2" id="KW-0378">Hydrolase</keyword>
<evidence type="ECO:0000256" key="2">
    <source>
        <dbReference type="ARBA" id="ARBA00022801"/>
    </source>
</evidence>
<dbReference type="SUPFAM" id="SSF53774">
    <property type="entry name" value="Glutaminase/Asparaginase"/>
    <property type="match status" value="1"/>
</dbReference>
<feature type="active site" evidence="5">
    <location>
        <position position="108"/>
    </location>
</feature>
<dbReference type="Pfam" id="PF00710">
    <property type="entry name" value="Asparaginase"/>
    <property type="match status" value="1"/>
</dbReference>
<comment type="similarity">
    <text evidence="1">Belongs to the asparaginase 1 family.</text>
</comment>
<dbReference type="InterPro" id="IPR027473">
    <property type="entry name" value="L-asparaginase_C"/>
</dbReference>
<feature type="active site" description="O-isoaspartyl threonine intermediate" evidence="3">
    <location>
        <position position="31"/>
    </location>
</feature>
<dbReference type="CDD" id="cd08964">
    <property type="entry name" value="L-asparaginase_II"/>
    <property type="match status" value="1"/>
</dbReference>
<gene>
    <name evidence="8" type="ORF">CRM94_11035</name>
</gene>
<dbReference type="InterPro" id="IPR036152">
    <property type="entry name" value="Asp/glu_Ase-like_sf"/>
</dbReference>
<proteinExistence type="inferred from homology"/>
<dbReference type="FunFam" id="3.40.50.1170:FF:000001">
    <property type="entry name" value="L-asparaginase 2"/>
    <property type="match status" value="1"/>
</dbReference>
<organism evidence="8 9">
    <name type="scientific">Burkholderia gladioli</name>
    <name type="common">Pseudomonas marginata</name>
    <name type="synonym">Phytomonas marginata</name>
    <dbReference type="NCBI Taxonomy" id="28095"/>
    <lineage>
        <taxon>Bacteria</taxon>
        <taxon>Pseudomonadati</taxon>
        <taxon>Pseudomonadota</taxon>
        <taxon>Betaproteobacteria</taxon>
        <taxon>Burkholderiales</taxon>
        <taxon>Burkholderiaceae</taxon>
        <taxon>Burkholderia</taxon>
    </lineage>
</organism>
<dbReference type="PROSITE" id="PS00917">
    <property type="entry name" value="ASN_GLN_ASE_2"/>
    <property type="match status" value="1"/>
</dbReference>
<feature type="binding site" evidence="4">
    <location>
        <position position="75"/>
    </location>
    <ligand>
        <name>substrate</name>
    </ligand>
</feature>
<dbReference type="SFLD" id="SFLDS00057">
    <property type="entry name" value="Glutaminase/Asparaginase"/>
    <property type="match status" value="1"/>
</dbReference>
<dbReference type="InterPro" id="IPR037152">
    <property type="entry name" value="L-asparaginase_N_sf"/>
</dbReference>
<evidence type="ECO:0000259" key="6">
    <source>
        <dbReference type="Pfam" id="PF00710"/>
    </source>
</evidence>
<sequence length="344" mass="35682">MADMNPFTGTADARQLPDTLPLCACFATGGTIAMKLDPVTRAAVPVLSGEDLLASVPAIARVARLELSELFNLPSDYMGPSRWLALHQAVSAALAREEIAGAIVSHGTDTLEETAWFLDLTIASAKPVVLTGAQRNASFPDSDGPRNLLNAARVCVAPEARGMGTLVVLNGQVNAAREATKTHTADVESFKSGDHGWLGSVDDDRLVMSRAPLRRQHVPLVAAELPRVEIVPMYAGADGTLLRAAVAAGAAGIVVAALGFGNVNRELFVAIREALAAGVAVVIATQVPNGRVRPAYGFEGGGGTLAAAGAVLADNLGARKARILLMLALQTPSCPAAIQALYDR</sequence>
<dbReference type="SMART" id="SM00870">
    <property type="entry name" value="Asparaginase"/>
    <property type="match status" value="1"/>
</dbReference>
<dbReference type="InterPro" id="IPR027475">
    <property type="entry name" value="Asparaginase/glutaminase_AS2"/>
</dbReference>
<dbReference type="PIRSF" id="PIRSF001220">
    <property type="entry name" value="L-ASNase_gatD"/>
    <property type="match status" value="1"/>
</dbReference>
<evidence type="ECO:0000256" key="3">
    <source>
        <dbReference type="PIRSR" id="PIRSR001220-1"/>
    </source>
</evidence>
<feature type="domain" description="Asparaginase/glutaminase C-terminal" evidence="7">
    <location>
        <begin position="227"/>
        <end position="341"/>
    </location>
</feature>
<feature type="domain" description="L-asparaginase N-terminal" evidence="6">
    <location>
        <begin position="25"/>
        <end position="211"/>
    </location>
</feature>
<dbReference type="Gene3D" id="3.40.50.40">
    <property type="match status" value="1"/>
</dbReference>
<dbReference type="GO" id="GO:0004067">
    <property type="term" value="F:asparaginase activity"/>
    <property type="evidence" value="ECO:0007669"/>
    <property type="project" value="UniProtKB-UniRule"/>
</dbReference>
<evidence type="ECO:0000256" key="4">
    <source>
        <dbReference type="PIRSR" id="PIRSR001220-2"/>
    </source>
</evidence>
<accession>A0A2A7SH97</accession>
<dbReference type="Pfam" id="PF17763">
    <property type="entry name" value="Asparaginase_C"/>
    <property type="match status" value="1"/>
</dbReference>
<comment type="caution">
    <text evidence="8">The sequence shown here is derived from an EMBL/GenBank/DDBJ whole genome shotgun (WGS) entry which is preliminary data.</text>
</comment>
<dbReference type="PANTHER" id="PTHR11707:SF28">
    <property type="entry name" value="60 KDA LYSOPHOSPHOLIPASE"/>
    <property type="match status" value="1"/>
</dbReference>
<dbReference type="InterPro" id="IPR004550">
    <property type="entry name" value="AsnASE_II"/>
</dbReference>
<evidence type="ECO:0000256" key="1">
    <source>
        <dbReference type="ARBA" id="ARBA00010518"/>
    </source>
</evidence>
<dbReference type="PANTHER" id="PTHR11707">
    <property type="entry name" value="L-ASPARAGINASE"/>
    <property type="match status" value="1"/>
</dbReference>
<evidence type="ECO:0000256" key="5">
    <source>
        <dbReference type="PROSITE-ProRule" id="PRU10100"/>
    </source>
</evidence>
<dbReference type="GO" id="GO:0006528">
    <property type="term" value="P:asparagine metabolic process"/>
    <property type="evidence" value="ECO:0007669"/>
    <property type="project" value="InterPro"/>
</dbReference>
<dbReference type="AlphaFoldDB" id="A0A2A7SH97"/>
<evidence type="ECO:0000313" key="8">
    <source>
        <dbReference type="EMBL" id="PEH42645.1"/>
    </source>
</evidence>
<dbReference type="Proteomes" id="UP000220629">
    <property type="component" value="Unassembled WGS sequence"/>
</dbReference>
<dbReference type="PIRSF" id="PIRSF500176">
    <property type="entry name" value="L_ASNase"/>
    <property type="match status" value="1"/>
</dbReference>
<feature type="binding site" evidence="4">
    <location>
        <begin position="108"/>
        <end position="109"/>
    </location>
    <ligand>
        <name>substrate</name>
    </ligand>
</feature>
<dbReference type="InterPro" id="IPR006034">
    <property type="entry name" value="Asparaginase/glutaminase-like"/>
</dbReference>
<protein>
    <submittedName>
        <fullName evidence="8">Asparaginase</fullName>
    </submittedName>
</protein>
<evidence type="ECO:0000313" key="9">
    <source>
        <dbReference type="Proteomes" id="UP000220629"/>
    </source>
</evidence>
<name>A0A2A7SH97_BURGA</name>
<reference evidence="9" key="1">
    <citation type="submission" date="2017-09" db="EMBL/GenBank/DDBJ databases">
        <title>FDA dAtabase for Regulatory Grade micrObial Sequences (FDA-ARGOS): Supporting development and validation of Infectious Disease Dx tests.</title>
        <authorList>
            <person name="Minogue T."/>
            <person name="Wolcott M."/>
            <person name="Wasieloski L."/>
            <person name="Aguilar W."/>
            <person name="Moore D."/>
            <person name="Tallon L."/>
            <person name="Sadzewicz L."/>
            <person name="Ott S."/>
            <person name="Zhao X."/>
            <person name="Nagaraj S."/>
            <person name="Vavikolanu K."/>
            <person name="Aluvathingal J."/>
            <person name="Nadendla S."/>
            <person name="Sichtig H."/>
        </authorList>
    </citation>
    <scope>NUCLEOTIDE SEQUENCE [LARGE SCALE GENOMIC DNA]</scope>
    <source>
        <strain evidence="9">FDAARGOS_390</strain>
    </source>
</reference>
<dbReference type="Gene3D" id="3.40.50.1170">
    <property type="entry name" value="L-asparaginase, N-terminal domain"/>
    <property type="match status" value="1"/>
</dbReference>
<dbReference type="EMBL" id="PDDY01000001">
    <property type="protein sequence ID" value="PEH42645.1"/>
    <property type="molecule type" value="Genomic_DNA"/>
</dbReference>
<evidence type="ECO:0000259" key="7">
    <source>
        <dbReference type="Pfam" id="PF17763"/>
    </source>
</evidence>
<dbReference type="PRINTS" id="PR00139">
    <property type="entry name" value="ASNGLNASE"/>
</dbReference>
<dbReference type="InterPro" id="IPR040919">
    <property type="entry name" value="Asparaginase_C"/>
</dbReference>